<dbReference type="Pfam" id="PF01476">
    <property type="entry name" value="LysM"/>
    <property type="match status" value="1"/>
</dbReference>
<dbReference type="InterPro" id="IPR018392">
    <property type="entry name" value="LysM"/>
</dbReference>
<evidence type="ECO:0000313" key="3">
    <source>
        <dbReference type="EMBL" id="SAM07586.1"/>
    </source>
</evidence>
<dbReference type="PROSITE" id="PS51782">
    <property type="entry name" value="LYSM"/>
    <property type="match status" value="1"/>
</dbReference>
<sequence>MENSRDDYLLFFPIPRHSFLPPIIMKHLPFLFVFALFLSVVTAITCTKKHKVYGGETCIGISDAAHITLANFYKWNPSLKKSKCTTLHVGQYVCLSAPLTTTSSKKATSTTKAATTTKPATTTTKPATTTTTKPTTTTTKKPTTTTKKPTTTASSTPTGIPGLTTAVLDEARFCLFLPPTPGNKGNYGGMIDPDAIADSEKTSRVFCTLDGLVPGARLMPDGFITSAHYQFNTTAGFVQVTGEIDRTKYSLSAADGGGQYDNHGAGSPPLSMCQGYKYYVSLIEPDIQGYCIRCCETYQDCNASRSAYGCRRVVPPLAFSV</sequence>
<dbReference type="Proteomes" id="UP000078561">
    <property type="component" value="Unassembled WGS sequence"/>
</dbReference>
<evidence type="ECO:0000313" key="4">
    <source>
        <dbReference type="Proteomes" id="UP000078561"/>
    </source>
</evidence>
<name>A0A168RZ61_ABSGL</name>
<dbReference type="AlphaFoldDB" id="A0A168RZ61"/>
<accession>A0A168RZ61</accession>
<protein>
    <recommendedName>
        <fullName evidence="2">LysM domain-containing protein</fullName>
    </recommendedName>
</protein>
<dbReference type="OrthoDB" id="3044029at2759"/>
<dbReference type="InParanoid" id="A0A168RZ61"/>
<gene>
    <name evidence="3" type="primary">ABSGL_13229.1 scaffold 13659</name>
</gene>
<reference evidence="3" key="1">
    <citation type="submission" date="2016-04" db="EMBL/GenBank/DDBJ databases">
        <authorList>
            <person name="Evans L.H."/>
            <person name="Alamgir A."/>
            <person name="Owens N."/>
            <person name="Weber N.D."/>
            <person name="Virtaneva K."/>
            <person name="Barbian K."/>
            <person name="Babar A."/>
            <person name="Rosenke K."/>
        </authorList>
    </citation>
    <scope>NUCLEOTIDE SEQUENCE [LARGE SCALE GENOMIC DNA]</scope>
    <source>
        <strain evidence="3">CBS 101.48</strain>
    </source>
</reference>
<dbReference type="InterPro" id="IPR036779">
    <property type="entry name" value="LysM_dom_sf"/>
</dbReference>
<feature type="compositionally biased region" description="Low complexity" evidence="1">
    <location>
        <begin position="106"/>
        <end position="158"/>
    </location>
</feature>
<dbReference type="Gene3D" id="3.10.350.10">
    <property type="entry name" value="LysM domain"/>
    <property type="match status" value="1"/>
</dbReference>
<proteinExistence type="predicted"/>
<evidence type="ECO:0000256" key="1">
    <source>
        <dbReference type="SAM" id="MobiDB-lite"/>
    </source>
</evidence>
<keyword evidence="4" id="KW-1185">Reference proteome</keyword>
<organism evidence="3">
    <name type="scientific">Absidia glauca</name>
    <name type="common">Pin mould</name>
    <dbReference type="NCBI Taxonomy" id="4829"/>
    <lineage>
        <taxon>Eukaryota</taxon>
        <taxon>Fungi</taxon>
        <taxon>Fungi incertae sedis</taxon>
        <taxon>Mucoromycota</taxon>
        <taxon>Mucoromycotina</taxon>
        <taxon>Mucoromycetes</taxon>
        <taxon>Mucorales</taxon>
        <taxon>Cunninghamellaceae</taxon>
        <taxon>Absidia</taxon>
    </lineage>
</organism>
<dbReference type="SUPFAM" id="SSF54106">
    <property type="entry name" value="LysM domain"/>
    <property type="match status" value="1"/>
</dbReference>
<evidence type="ECO:0000259" key="2">
    <source>
        <dbReference type="PROSITE" id="PS51782"/>
    </source>
</evidence>
<feature type="domain" description="LysM" evidence="2">
    <location>
        <begin position="48"/>
        <end position="95"/>
    </location>
</feature>
<dbReference type="OMA" id="MCYGYRY"/>
<feature type="region of interest" description="Disordered" evidence="1">
    <location>
        <begin position="106"/>
        <end position="161"/>
    </location>
</feature>
<dbReference type="EMBL" id="LT554760">
    <property type="protein sequence ID" value="SAM07586.1"/>
    <property type="molecule type" value="Genomic_DNA"/>
</dbReference>
<dbReference type="CDD" id="cd00118">
    <property type="entry name" value="LysM"/>
    <property type="match status" value="1"/>
</dbReference>
<dbReference type="STRING" id="4829.A0A168RZ61"/>
<dbReference type="SMART" id="SM00257">
    <property type="entry name" value="LysM"/>
    <property type="match status" value="1"/>
</dbReference>